<keyword evidence="1" id="KW-0812">Transmembrane</keyword>
<proteinExistence type="predicted"/>
<reference evidence="2 3" key="1">
    <citation type="journal article" date="2019" name="Int. J. Syst. Evol. Microbiol.">
        <title>The Global Catalogue of Microorganisms (GCM) 10K type strain sequencing project: providing services to taxonomists for standard genome sequencing and annotation.</title>
        <authorList>
            <consortium name="The Broad Institute Genomics Platform"/>
            <consortium name="The Broad Institute Genome Sequencing Center for Infectious Disease"/>
            <person name="Wu L."/>
            <person name="Ma J."/>
        </authorList>
    </citation>
    <scope>NUCLEOTIDE SEQUENCE [LARGE SCALE GENOMIC DNA]</scope>
    <source>
        <strain evidence="2 3">JCM 16328</strain>
    </source>
</reference>
<keyword evidence="1" id="KW-1133">Transmembrane helix</keyword>
<name>A0AAV3T3Z2_9EURY</name>
<accession>A0AAV3T3Z2</accession>
<evidence type="ECO:0000313" key="2">
    <source>
        <dbReference type="EMBL" id="GAA0661156.1"/>
    </source>
</evidence>
<organism evidence="2 3">
    <name type="scientific">Natronoarchaeum mannanilyticum</name>
    <dbReference type="NCBI Taxonomy" id="926360"/>
    <lineage>
        <taxon>Archaea</taxon>
        <taxon>Methanobacteriati</taxon>
        <taxon>Methanobacteriota</taxon>
        <taxon>Stenosarchaea group</taxon>
        <taxon>Halobacteria</taxon>
        <taxon>Halobacteriales</taxon>
        <taxon>Natronoarchaeaceae</taxon>
    </lineage>
</organism>
<keyword evidence="3" id="KW-1185">Reference proteome</keyword>
<sequence>MLPSQAAGMTASASQSTDKGIGIAVLCAVVAGLGALAMFGGAPDVTAAWGFAAAMAFGALSVVALHVYED</sequence>
<dbReference type="InterPro" id="IPR055947">
    <property type="entry name" value="DUF7525"/>
</dbReference>
<evidence type="ECO:0000313" key="3">
    <source>
        <dbReference type="Proteomes" id="UP001500420"/>
    </source>
</evidence>
<comment type="caution">
    <text evidence="2">The sequence shown here is derived from an EMBL/GenBank/DDBJ whole genome shotgun (WGS) entry which is preliminary data.</text>
</comment>
<dbReference type="EMBL" id="BAAADV010000001">
    <property type="protein sequence ID" value="GAA0661156.1"/>
    <property type="molecule type" value="Genomic_DNA"/>
</dbReference>
<feature type="transmembrane region" description="Helical" evidence="1">
    <location>
        <begin position="48"/>
        <end position="68"/>
    </location>
</feature>
<protein>
    <recommendedName>
        <fullName evidence="4">Major facilitator superfamily (MFS) profile domain-containing protein</fullName>
    </recommendedName>
</protein>
<dbReference type="Proteomes" id="UP001500420">
    <property type="component" value="Unassembled WGS sequence"/>
</dbReference>
<dbReference type="Pfam" id="PF24369">
    <property type="entry name" value="DUF7525"/>
    <property type="match status" value="1"/>
</dbReference>
<keyword evidence="1" id="KW-0472">Membrane</keyword>
<feature type="transmembrane region" description="Helical" evidence="1">
    <location>
        <begin position="21"/>
        <end position="42"/>
    </location>
</feature>
<dbReference type="AlphaFoldDB" id="A0AAV3T3Z2"/>
<evidence type="ECO:0000256" key="1">
    <source>
        <dbReference type="SAM" id="Phobius"/>
    </source>
</evidence>
<evidence type="ECO:0008006" key="4">
    <source>
        <dbReference type="Google" id="ProtNLM"/>
    </source>
</evidence>
<gene>
    <name evidence="2" type="ORF">GCM10009020_01620</name>
</gene>